<reference evidence="1 2" key="1">
    <citation type="submission" date="2019-03" db="EMBL/GenBank/DDBJ databases">
        <title>Draft genome sequences of novel Actinobacteria.</title>
        <authorList>
            <person name="Sahin N."/>
            <person name="Ay H."/>
            <person name="Saygin H."/>
        </authorList>
    </citation>
    <scope>NUCLEOTIDE SEQUENCE [LARGE SCALE GENOMIC DNA]</scope>
    <source>
        <strain evidence="1 2">5K548</strain>
    </source>
</reference>
<proteinExistence type="predicted"/>
<gene>
    <name evidence="1" type="ORF">E1202_06780</name>
</gene>
<accession>A0A4R5C387</accession>
<dbReference type="InterPro" id="IPR036689">
    <property type="entry name" value="ESAT-6-like_sf"/>
</dbReference>
<evidence type="ECO:0008006" key="3">
    <source>
        <dbReference type="Google" id="ProtNLM"/>
    </source>
</evidence>
<organism evidence="1 2">
    <name type="scientific">Saccharopolyspora karakumensis</name>
    <dbReference type="NCBI Taxonomy" id="2530386"/>
    <lineage>
        <taxon>Bacteria</taxon>
        <taxon>Bacillati</taxon>
        <taxon>Actinomycetota</taxon>
        <taxon>Actinomycetes</taxon>
        <taxon>Pseudonocardiales</taxon>
        <taxon>Pseudonocardiaceae</taxon>
        <taxon>Saccharopolyspora</taxon>
    </lineage>
</organism>
<dbReference type="Proteomes" id="UP000294723">
    <property type="component" value="Unassembled WGS sequence"/>
</dbReference>
<dbReference type="AlphaFoldDB" id="A0A4R5C387"/>
<dbReference type="EMBL" id="SMLA01000006">
    <property type="protein sequence ID" value="TDD91314.1"/>
    <property type="molecule type" value="Genomic_DNA"/>
</dbReference>
<name>A0A4R5C387_9PSEU</name>
<dbReference type="SUPFAM" id="SSF140453">
    <property type="entry name" value="EsxAB dimer-like"/>
    <property type="match status" value="1"/>
</dbReference>
<protein>
    <recommendedName>
        <fullName evidence="3">Excreted virulence factor EspC, type VII ESX diderm</fullName>
    </recommendedName>
</protein>
<dbReference type="Gene3D" id="1.10.287.1060">
    <property type="entry name" value="ESAT-6-like"/>
    <property type="match status" value="1"/>
</dbReference>
<comment type="caution">
    <text evidence="1">The sequence shown here is derived from an EMBL/GenBank/DDBJ whole genome shotgun (WGS) entry which is preliminary data.</text>
</comment>
<keyword evidence="2" id="KW-1185">Reference proteome</keyword>
<sequence>MCALFDCETLWPRRTHWGGVAFMTGFNLTPDEVRNTSREIGMLATDLRSIRSAWDGASAEGGRVFATTTCGEAFSAFQQLLFDNLTKRLETYDRTAQDVHDSADTYDAADESGKGQIGGVL</sequence>
<evidence type="ECO:0000313" key="2">
    <source>
        <dbReference type="Proteomes" id="UP000294723"/>
    </source>
</evidence>
<evidence type="ECO:0000313" key="1">
    <source>
        <dbReference type="EMBL" id="TDD91314.1"/>
    </source>
</evidence>